<evidence type="ECO:0000313" key="14">
    <source>
        <dbReference type="EMBL" id="GAA2100601.1"/>
    </source>
</evidence>
<keyword evidence="6 11" id="KW-0269">Exonuclease</keyword>
<comment type="subunit">
    <text evidence="11">Heterotrimer of RecB, RecC and RecD. All subunits contribute to DNA-binding.</text>
</comment>
<comment type="function">
    <text evidence="11">A helicase/nuclease that prepares dsDNA breaks (DSB) for recombinational DNA repair. Binds to DSBs and unwinds DNA via a highly rapid and processive ATP-dependent bidirectional helicase activity. Unwinds dsDNA until it encounters a Chi (crossover hotspot instigator) sequence from the 3' direction. Cuts ssDNA a few nucleotides 3' to the Chi site. The properties and activities of the enzyme are changed at Chi. The Chi-altered holoenzyme produces a long 3'-ssDNA overhang and facilitates RecA-binding to the ssDNA for homologous DNA recombination and repair. Holoenzyme degrades any linearized DNA that is unable to undergo homologous recombination. In the holoenzyme this subunit has ssDNA-dependent ATPase and 5'-3' helicase activity. When added to pre-assembled RecBC greatly stimulates nuclease activity and augments holoenzyme processivity. Negatively regulates the RecA-loading ability of RecBCD.</text>
</comment>
<evidence type="ECO:0000256" key="7">
    <source>
        <dbReference type="ARBA" id="ARBA00022840"/>
    </source>
</evidence>
<dbReference type="NCBIfam" id="TIGR01447">
    <property type="entry name" value="recD"/>
    <property type="match status" value="1"/>
</dbReference>
<dbReference type="InterPro" id="IPR050534">
    <property type="entry name" value="Coronavir_polyprotein_1ab"/>
</dbReference>
<dbReference type="PANTHER" id="PTHR43788">
    <property type="entry name" value="DNA2/NAM7 HELICASE FAMILY MEMBER"/>
    <property type="match status" value="1"/>
</dbReference>
<dbReference type="Gene3D" id="1.10.10.1020">
    <property type="entry name" value="RecBCD complex, subunit RecD, N-terminal domain"/>
    <property type="match status" value="1"/>
</dbReference>
<dbReference type="CDD" id="cd18809">
    <property type="entry name" value="SF1_C_RecD"/>
    <property type="match status" value="1"/>
</dbReference>
<keyword evidence="10 11" id="KW-0413">Isomerase</keyword>
<comment type="catalytic activity">
    <reaction evidence="11">
        <text>ATP + H2O = ADP + phosphate + H(+)</text>
        <dbReference type="Rhea" id="RHEA:13065"/>
        <dbReference type="ChEBI" id="CHEBI:15377"/>
        <dbReference type="ChEBI" id="CHEBI:15378"/>
        <dbReference type="ChEBI" id="CHEBI:30616"/>
        <dbReference type="ChEBI" id="CHEBI:43474"/>
        <dbReference type="ChEBI" id="CHEBI:456216"/>
        <dbReference type="EC" id="5.6.2.3"/>
    </reaction>
</comment>
<evidence type="ECO:0000256" key="4">
    <source>
        <dbReference type="ARBA" id="ARBA00022801"/>
    </source>
</evidence>
<evidence type="ECO:0000256" key="2">
    <source>
        <dbReference type="ARBA" id="ARBA00022741"/>
    </source>
</evidence>
<dbReference type="InterPro" id="IPR006344">
    <property type="entry name" value="RecD"/>
</dbReference>
<evidence type="ECO:0000256" key="5">
    <source>
        <dbReference type="ARBA" id="ARBA00022806"/>
    </source>
</evidence>
<dbReference type="Proteomes" id="UP001501161">
    <property type="component" value="Unassembled WGS sequence"/>
</dbReference>
<protein>
    <recommendedName>
        <fullName evidence="11">RecBCD enzyme subunit RecD</fullName>
        <ecNumber evidence="11">5.6.2.3</ecNumber>
    </recommendedName>
    <alternativeName>
        <fullName evidence="11">DNA 5'-3' helicase subunit RecD</fullName>
    </alternativeName>
    <alternativeName>
        <fullName evidence="11">Exonuclease V subunit RecD</fullName>
        <shortName evidence="11">ExoV subunit RecD</shortName>
    </alternativeName>
    <alternativeName>
        <fullName evidence="11">Helicase/nuclease RecBCD subunit RecD</fullName>
    </alternativeName>
</protein>
<name>A0ABN2WWQ2_9ACTN</name>
<evidence type="ECO:0000256" key="9">
    <source>
        <dbReference type="ARBA" id="ARBA00023204"/>
    </source>
</evidence>
<evidence type="ECO:0000259" key="12">
    <source>
        <dbReference type="Pfam" id="PF13538"/>
    </source>
</evidence>
<dbReference type="CDD" id="cd17933">
    <property type="entry name" value="DEXSc_RecD-like"/>
    <property type="match status" value="1"/>
</dbReference>
<keyword evidence="1 11" id="KW-0540">Nuclease</keyword>
<evidence type="ECO:0000313" key="15">
    <source>
        <dbReference type="Proteomes" id="UP001501161"/>
    </source>
</evidence>
<comment type="similarity">
    <text evidence="11">Belongs to the RecD family.</text>
</comment>
<keyword evidence="8 11" id="KW-0238">DNA-binding</keyword>
<proteinExistence type="inferred from homology"/>
<feature type="domain" description="UvrD-like helicase C-terminal" evidence="12">
    <location>
        <begin position="510"/>
        <end position="556"/>
    </location>
</feature>
<keyword evidence="3 11" id="KW-0227">DNA damage</keyword>
<keyword evidence="9 11" id="KW-0234">DNA repair</keyword>
<evidence type="ECO:0000256" key="3">
    <source>
        <dbReference type="ARBA" id="ARBA00022763"/>
    </source>
</evidence>
<dbReference type="Gene3D" id="3.40.50.300">
    <property type="entry name" value="P-loop containing nucleotide triphosphate hydrolases"/>
    <property type="match status" value="3"/>
</dbReference>
<dbReference type="InterPro" id="IPR049550">
    <property type="entry name" value="RecD_N"/>
</dbReference>
<gene>
    <name evidence="11 14" type="primary">recD</name>
    <name evidence="14" type="ORF">GCM10009726_10570</name>
</gene>
<comment type="miscellaneous">
    <text evidence="11">In the RecBCD complex, RecB has a slow 3'-5' helicase, an exonuclease activity and loads RecA onto ssDNA, RecD has a fast 5'-3' helicase activity, while RecC stimulates the ATPase and processivity of the RecB helicase and contributes to recognition of the Chi site.</text>
</comment>
<dbReference type="Pfam" id="PF21185">
    <property type="entry name" value="RecD_N"/>
    <property type="match status" value="1"/>
</dbReference>
<organism evidence="14 15">
    <name type="scientific">Nocardioides furvisabuli</name>
    <dbReference type="NCBI Taxonomy" id="375542"/>
    <lineage>
        <taxon>Bacteria</taxon>
        <taxon>Bacillati</taxon>
        <taxon>Actinomycetota</taxon>
        <taxon>Actinomycetes</taxon>
        <taxon>Propionibacteriales</taxon>
        <taxon>Nocardioidaceae</taxon>
        <taxon>Nocardioides</taxon>
    </lineage>
</organism>
<dbReference type="EMBL" id="BAAAMQ010000009">
    <property type="protein sequence ID" value="GAA2100601.1"/>
    <property type="molecule type" value="Genomic_DNA"/>
</dbReference>
<dbReference type="Pfam" id="PF13538">
    <property type="entry name" value="UvrD_C_2"/>
    <property type="match status" value="1"/>
</dbReference>
<dbReference type="HAMAP" id="MF_01487">
    <property type="entry name" value="RecD"/>
    <property type="match status" value="1"/>
</dbReference>
<evidence type="ECO:0000259" key="13">
    <source>
        <dbReference type="Pfam" id="PF21185"/>
    </source>
</evidence>
<dbReference type="RefSeq" id="WP_231250166.1">
    <property type="nucleotide sequence ID" value="NZ_BAAAMQ010000009.1"/>
</dbReference>
<reference evidence="14 15" key="1">
    <citation type="journal article" date="2019" name="Int. J. Syst. Evol. Microbiol.">
        <title>The Global Catalogue of Microorganisms (GCM) 10K type strain sequencing project: providing services to taxonomists for standard genome sequencing and annotation.</title>
        <authorList>
            <consortium name="The Broad Institute Genomics Platform"/>
            <consortium name="The Broad Institute Genome Sequencing Center for Infectious Disease"/>
            <person name="Wu L."/>
            <person name="Ma J."/>
        </authorList>
    </citation>
    <scope>NUCLEOTIDE SEQUENCE [LARGE SCALE GENOMIC DNA]</scope>
    <source>
        <strain evidence="14 15">JCM 13813</strain>
    </source>
</reference>
<dbReference type="SUPFAM" id="SSF52540">
    <property type="entry name" value="P-loop containing nucleoside triphosphate hydrolases"/>
    <property type="match status" value="1"/>
</dbReference>
<evidence type="ECO:0000256" key="8">
    <source>
        <dbReference type="ARBA" id="ARBA00023125"/>
    </source>
</evidence>
<dbReference type="EC" id="5.6.2.3" evidence="11"/>
<keyword evidence="5 11" id="KW-0347">Helicase</keyword>
<feature type="domain" description="RecBCD enzyme subunit RecD N-terminal" evidence="13">
    <location>
        <begin position="29"/>
        <end position="102"/>
    </location>
</feature>
<accession>A0ABN2WWQ2</accession>
<keyword evidence="2 11" id="KW-0547">Nucleotide-binding</keyword>
<keyword evidence="15" id="KW-1185">Reference proteome</keyword>
<feature type="binding site" evidence="11">
    <location>
        <begin position="180"/>
        <end position="187"/>
    </location>
    <ligand>
        <name>ATP</name>
        <dbReference type="ChEBI" id="CHEBI:30616"/>
    </ligand>
</feature>
<keyword evidence="4 11" id="KW-0378">Hydrolase</keyword>
<keyword evidence="7 11" id="KW-0067">ATP-binding</keyword>
<dbReference type="InterPro" id="IPR041851">
    <property type="entry name" value="RecD_N_sf"/>
</dbReference>
<evidence type="ECO:0000256" key="11">
    <source>
        <dbReference type="HAMAP-Rule" id="MF_01487"/>
    </source>
</evidence>
<comment type="caution">
    <text evidence="14">The sequence shown here is derived from an EMBL/GenBank/DDBJ whole genome shotgun (WGS) entry which is preliminary data.</text>
</comment>
<dbReference type="InterPro" id="IPR027785">
    <property type="entry name" value="UvrD-like_helicase_C"/>
</dbReference>
<dbReference type="InterPro" id="IPR027417">
    <property type="entry name" value="P-loop_NTPase"/>
</dbReference>
<sequence length="592" mass="63206">MSEVFEPVDAHDRDLALAAHGLLHTFNIAGVLTSADVHVASTLGRLAGEPDESVLLAVALAVRAVRHGSVCLDLAAVPASLADLGLPWPTPERWSAAVSVSPLLAAGVVRLDHGLVYLDRYHEQETQVLGDLRERGRVAHAVDTGLLEQSLVRVFPAAESDEQREACRRAATQATTVVTGGPGTGKTTAVAGLLAVLVEQAEARGERLRIALAAPTGKAAARLEQSVRASAARFGPADQGRLADVTAMTLHRLLRQHPGNSTRFRHHRGNRLPHDLVVVDEASMVSLTMMARLLEAVRPEARLVLVGDPDQLSSVDAGAVLTDLVRGYEHRPDSPVAALRTAHRYGAEIGELAEALRLGDADRAVAALRAGGEAVEWVRDGDPARTIRSSVLPHALAVHDAAAAGDARRALEALERHRLLCAHRDGPFGVRHWNRRVEQWFTAETGEPVQDSAYLGRPLLVSSNDYTLGVYNGDTGVVVAGPSGPRAAIATGVGFLELAPSRLGDVETMHAMTIHKSQGSQADEVTVLLPDEESRLLTRELFYTAVTRAQRRVRVIGSESAVRAAIARQALRASGLRARLSDDGNLADMSAR</sequence>
<evidence type="ECO:0000256" key="1">
    <source>
        <dbReference type="ARBA" id="ARBA00022722"/>
    </source>
</evidence>
<evidence type="ECO:0000256" key="6">
    <source>
        <dbReference type="ARBA" id="ARBA00022839"/>
    </source>
</evidence>
<dbReference type="PANTHER" id="PTHR43788:SF6">
    <property type="entry name" value="DNA HELICASE B"/>
    <property type="match status" value="1"/>
</dbReference>
<evidence type="ECO:0000256" key="10">
    <source>
        <dbReference type="ARBA" id="ARBA00023235"/>
    </source>
</evidence>
<dbReference type="Pfam" id="PF13604">
    <property type="entry name" value="AAA_30"/>
    <property type="match status" value="1"/>
</dbReference>